<sequence>MTSTPPVQCLKVSQNENSLESNTLATSPQSSSQQQLKDLEEECGLIIRKDFDEITYQIEKYLQKQQQTYKKLR</sequence>
<accession>A0A814MKN6</accession>
<dbReference type="Proteomes" id="UP000663855">
    <property type="component" value="Unassembled WGS sequence"/>
</dbReference>
<evidence type="ECO:0000256" key="1">
    <source>
        <dbReference type="SAM" id="MobiDB-lite"/>
    </source>
</evidence>
<reference evidence="2" key="1">
    <citation type="submission" date="2021-02" db="EMBL/GenBank/DDBJ databases">
        <authorList>
            <person name="Nowell W R."/>
        </authorList>
    </citation>
    <scope>NUCLEOTIDE SEQUENCE</scope>
</reference>
<gene>
    <name evidence="2" type="ORF">CJN711_LOCUS6117</name>
</gene>
<evidence type="ECO:0000313" key="3">
    <source>
        <dbReference type="Proteomes" id="UP000663855"/>
    </source>
</evidence>
<feature type="region of interest" description="Disordered" evidence="1">
    <location>
        <begin position="1"/>
        <end position="35"/>
    </location>
</feature>
<protein>
    <submittedName>
        <fullName evidence="2">Uncharacterized protein</fullName>
    </submittedName>
</protein>
<comment type="caution">
    <text evidence="2">The sequence shown here is derived from an EMBL/GenBank/DDBJ whole genome shotgun (WGS) entry which is preliminary data.</text>
</comment>
<evidence type="ECO:0000313" key="2">
    <source>
        <dbReference type="EMBL" id="CAF1079339.1"/>
    </source>
</evidence>
<dbReference type="EMBL" id="CAJNOV010001811">
    <property type="protein sequence ID" value="CAF1079339.1"/>
    <property type="molecule type" value="Genomic_DNA"/>
</dbReference>
<name>A0A814MKN6_9BILA</name>
<organism evidence="2 3">
    <name type="scientific">Rotaria magnacalcarata</name>
    <dbReference type="NCBI Taxonomy" id="392030"/>
    <lineage>
        <taxon>Eukaryota</taxon>
        <taxon>Metazoa</taxon>
        <taxon>Spiralia</taxon>
        <taxon>Gnathifera</taxon>
        <taxon>Rotifera</taxon>
        <taxon>Eurotatoria</taxon>
        <taxon>Bdelloidea</taxon>
        <taxon>Philodinida</taxon>
        <taxon>Philodinidae</taxon>
        <taxon>Rotaria</taxon>
    </lineage>
</organism>
<dbReference type="AlphaFoldDB" id="A0A814MKN6"/>
<proteinExistence type="predicted"/>